<keyword evidence="3" id="KW-1185">Reference proteome</keyword>
<dbReference type="Pfam" id="PF00480">
    <property type="entry name" value="ROK"/>
    <property type="match status" value="1"/>
</dbReference>
<gene>
    <name evidence="2" type="ORF">Pflav_004030</name>
</gene>
<dbReference type="RefSeq" id="WP_232070918.1">
    <property type="nucleotide sequence ID" value="NZ_JBHTHL010000001.1"/>
</dbReference>
<evidence type="ECO:0000256" key="1">
    <source>
        <dbReference type="ARBA" id="ARBA00006479"/>
    </source>
</evidence>
<name>A0A6F8XJL0_9ACTN</name>
<evidence type="ECO:0000313" key="2">
    <source>
        <dbReference type="EMBL" id="BCB73993.1"/>
    </source>
</evidence>
<comment type="similarity">
    <text evidence="1">Belongs to the ROK (NagC/XylR) family.</text>
</comment>
<sequence length="224" mass="22494">MRALRDPKYDVAVDNDANLSALAEHRYGAYAGTANLVYLTGELGIGAGVVVDGRLLRGGRGFSGEIGHLQLDPAGPLCPCGRVGCLEALAGVRAIIARVMPDAEADGPVTDFAPEIDEVVRRARRADAATLAALTAVGRHLGHGVSILANLVNPDVVVLGGNFVPLSPWLLPAAESELAARAVAPDAGGCKLVASALGPGAAATGGAARALAAVDAGHLPPLPA</sequence>
<organism evidence="2 3">
    <name type="scientific">Phytohabitans flavus</name>
    <dbReference type="NCBI Taxonomy" id="1076124"/>
    <lineage>
        <taxon>Bacteria</taxon>
        <taxon>Bacillati</taxon>
        <taxon>Actinomycetota</taxon>
        <taxon>Actinomycetes</taxon>
        <taxon>Micromonosporales</taxon>
        <taxon>Micromonosporaceae</taxon>
    </lineage>
</organism>
<reference evidence="2 3" key="2">
    <citation type="submission" date="2020-03" db="EMBL/GenBank/DDBJ databases">
        <authorList>
            <person name="Ichikawa N."/>
            <person name="Kimura A."/>
            <person name="Kitahashi Y."/>
            <person name="Uohara A."/>
        </authorList>
    </citation>
    <scope>NUCLEOTIDE SEQUENCE [LARGE SCALE GENOMIC DNA]</scope>
    <source>
        <strain evidence="2 3">NBRC 107702</strain>
    </source>
</reference>
<evidence type="ECO:0008006" key="4">
    <source>
        <dbReference type="Google" id="ProtNLM"/>
    </source>
</evidence>
<dbReference type="InterPro" id="IPR000600">
    <property type="entry name" value="ROK"/>
</dbReference>
<dbReference type="SUPFAM" id="SSF53067">
    <property type="entry name" value="Actin-like ATPase domain"/>
    <property type="match status" value="1"/>
</dbReference>
<dbReference type="PANTHER" id="PTHR18964">
    <property type="entry name" value="ROK (REPRESSOR, ORF, KINASE) FAMILY"/>
    <property type="match status" value="1"/>
</dbReference>
<dbReference type="Gene3D" id="3.30.420.40">
    <property type="match status" value="2"/>
</dbReference>
<evidence type="ECO:0000313" key="3">
    <source>
        <dbReference type="Proteomes" id="UP000502508"/>
    </source>
</evidence>
<dbReference type="AlphaFoldDB" id="A0A6F8XJL0"/>
<dbReference type="Proteomes" id="UP000502508">
    <property type="component" value="Chromosome"/>
</dbReference>
<dbReference type="PANTHER" id="PTHR18964:SF149">
    <property type="entry name" value="BIFUNCTIONAL UDP-N-ACETYLGLUCOSAMINE 2-EPIMERASE_N-ACETYLMANNOSAMINE KINASE"/>
    <property type="match status" value="1"/>
</dbReference>
<accession>A0A6F8XJL0</accession>
<protein>
    <recommendedName>
        <fullName evidence="4">ROK family protein</fullName>
    </recommendedName>
</protein>
<proteinExistence type="inferred from homology"/>
<reference evidence="2 3" key="1">
    <citation type="submission" date="2020-03" db="EMBL/GenBank/DDBJ databases">
        <title>Whole genome shotgun sequence of Phytohabitans flavus NBRC 107702.</title>
        <authorList>
            <person name="Komaki H."/>
            <person name="Tamura T."/>
        </authorList>
    </citation>
    <scope>NUCLEOTIDE SEQUENCE [LARGE SCALE GENOMIC DNA]</scope>
    <source>
        <strain evidence="2 3">NBRC 107702</strain>
    </source>
</reference>
<dbReference type="InterPro" id="IPR043129">
    <property type="entry name" value="ATPase_NBD"/>
</dbReference>
<dbReference type="KEGG" id="pfla:Pflav_004030"/>
<dbReference type="EMBL" id="AP022870">
    <property type="protein sequence ID" value="BCB73993.1"/>
    <property type="molecule type" value="Genomic_DNA"/>
</dbReference>